<dbReference type="GO" id="GO:0015833">
    <property type="term" value="P:peptide transport"/>
    <property type="evidence" value="ECO:0007669"/>
    <property type="project" value="TreeGrafter"/>
</dbReference>
<dbReference type="Proteomes" id="UP000286931">
    <property type="component" value="Unassembled WGS sequence"/>
</dbReference>
<accession>A0A401YE32</accession>
<proteinExistence type="predicted"/>
<protein>
    <submittedName>
        <fullName evidence="4">ABC transporter substrate-binding protein</fullName>
    </submittedName>
</protein>
<comment type="caution">
    <text evidence="4">The sequence shown here is derived from an EMBL/GenBank/DDBJ whole genome shotgun (WGS) entry which is preliminary data.</text>
</comment>
<dbReference type="RefSeq" id="WP_126635151.1">
    <property type="nucleotide sequence ID" value="NZ_BIFH01000013.1"/>
</dbReference>
<dbReference type="InterPro" id="IPR030678">
    <property type="entry name" value="Peptide/Ni-bd"/>
</dbReference>
<dbReference type="PANTHER" id="PTHR30290">
    <property type="entry name" value="PERIPLASMIC BINDING COMPONENT OF ABC TRANSPORTER"/>
    <property type="match status" value="1"/>
</dbReference>
<dbReference type="InterPro" id="IPR000914">
    <property type="entry name" value="SBP_5_dom"/>
</dbReference>
<dbReference type="PROSITE" id="PS51257">
    <property type="entry name" value="PROKAR_LIPOPROTEIN"/>
    <property type="match status" value="1"/>
</dbReference>
<dbReference type="SUPFAM" id="SSF53850">
    <property type="entry name" value="Periplasmic binding protein-like II"/>
    <property type="match status" value="1"/>
</dbReference>
<evidence type="ECO:0000313" key="4">
    <source>
        <dbReference type="EMBL" id="GCD92838.1"/>
    </source>
</evidence>
<keyword evidence="5" id="KW-1185">Reference proteome</keyword>
<feature type="signal peptide" evidence="2">
    <location>
        <begin position="1"/>
        <end position="25"/>
    </location>
</feature>
<dbReference type="GO" id="GO:0043190">
    <property type="term" value="C:ATP-binding cassette (ABC) transporter complex"/>
    <property type="evidence" value="ECO:0007669"/>
    <property type="project" value="InterPro"/>
</dbReference>
<feature type="domain" description="Solute-binding protein family 5" evidence="3">
    <location>
        <begin position="101"/>
        <end position="470"/>
    </location>
</feature>
<dbReference type="OrthoDB" id="5243526at2"/>
<dbReference type="PANTHER" id="PTHR30290:SF38">
    <property type="entry name" value="D,D-DIPEPTIDE-BINDING PERIPLASMIC PROTEIN DDPA-RELATED"/>
    <property type="match status" value="1"/>
</dbReference>
<reference evidence="4 5" key="1">
    <citation type="submission" date="2018-12" db="EMBL/GenBank/DDBJ databases">
        <title>Draft genome sequence of Embleya hyalina NBRC 13850T.</title>
        <authorList>
            <person name="Komaki H."/>
            <person name="Hosoyama A."/>
            <person name="Kimura A."/>
            <person name="Ichikawa N."/>
            <person name="Tamura T."/>
        </authorList>
    </citation>
    <scope>NUCLEOTIDE SEQUENCE [LARGE SCALE GENOMIC DNA]</scope>
    <source>
        <strain evidence="4 5">NBRC 13850</strain>
    </source>
</reference>
<feature type="chain" id="PRO_5019153290" evidence="2">
    <location>
        <begin position="26"/>
        <end position="550"/>
    </location>
</feature>
<keyword evidence="1 2" id="KW-0732">Signal</keyword>
<dbReference type="Gene3D" id="3.40.190.10">
    <property type="entry name" value="Periplasmic binding protein-like II"/>
    <property type="match status" value="1"/>
</dbReference>
<organism evidence="4 5">
    <name type="scientific">Embleya hyalina</name>
    <dbReference type="NCBI Taxonomy" id="516124"/>
    <lineage>
        <taxon>Bacteria</taxon>
        <taxon>Bacillati</taxon>
        <taxon>Actinomycetota</taxon>
        <taxon>Actinomycetes</taxon>
        <taxon>Kitasatosporales</taxon>
        <taxon>Streptomycetaceae</taxon>
        <taxon>Embleya</taxon>
    </lineage>
</organism>
<evidence type="ECO:0000259" key="3">
    <source>
        <dbReference type="Pfam" id="PF00496"/>
    </source>
</evidence>
<gene>
    <name evidence="4" type="ORF">EHYA_00480</name>
</gene>
<dbReference type="Pfam" id="PF00496">
    <property type="entry name" value="SBP_bac_5"/>
    <property type="match status" value="1"/>
</dbReference>
<name>A0A401YE32_9ACTN</name>
<dbReference type="CDD" id="cd00995">
    <property type="entry name" value="PBP2_NikA_DppA_OppA_like"/>
    <property type="match status" value="1"/>
</dbReference>
<dbReference type="GO" id="GO:0042597">
    <property type="term" value="C:periplasmic space"/>
    <property type="evidence" value="ECO:0007669"/>
    <property type="project" value="UniProtKB-ARBA"/>
</dbReference>
<dbReference type="Gene3D" id="3.10.105.10">
    <property type="entry name" value="Dipeptide-binding Protein, Domain 3"/>
    <property type="match status" value="1"/>
</dbReference>
<sequence>MSRTRTRTFAALGLAALLGLSTACSDKTAGGNPAAGTPGKPADLALTDTTAKGTGPVDSVRWLLAKEPKSLDLDVRSDSDSNALLANVCERLFQTQPDLSMRPHLADSATYTDPTTLVLKLRAGVTFHDGSPMTADDVVWSLRRHAAEGRNESDEFERVSTIERTGDTEVTVRLKEPDALFTKALAGNAGVVLDREQAEPAGKDYGTPGRTDACTGPYTLKEWKAGSRITLERYDAYWDKSRKPLVRSATFGWADENAMVNSMTTGAADGTYLTTMSAVPPLAGNGALTVSYGSSSRAWTLIPTERGGMKDPRVRRALSLALDRQGIAKAAFAGLATPWKTPLGPGAWGYEKATFQAGYDALQGAPAQPTAADLDAAKKLVTELGPAAPTLVIANDGTPTRNLIANAVVDAAHRIGLKAQIKTMSGADFTSLYTDQALRKSVDMFADDWYISKADPAGFYDNALTGSNNNWVGFSSPEYDSVVNEALRTTDDAARARLLVEAERRFTADAVWLPLVQVPNVLVTSTKLTGAPASMCNVAYPWLADLGAKG</sequence>
<dbReference type="GO" id="GO:1904680">
    <property type="term" value="F:peptide transmembrane transporter activity"/>
    <property type="evidence" value="ECO:0007669"/>
    <property type="project" value="TreeGrafter"/>
</dbReference>
<evidence type="ECO:0000256" key="1">
    <source>
        <dbReference type="ARBA" id="ARBA00022729"/>
    </source>
</evidence>
<evidence type="ECO:0000256" key="2">
    <source>
        <dbReference type="SAM" id="SignalP"/>
    </source>
</evidence>
<dbReference type="InterPro" id="IPR039424">
    <property type="entry name" value="SBP_5"/>
</dbReference>
<dbReference type="AlphaFoldDB" id="A0A401YE32"/>
<evidence type="ECO:0000313" key="5">
    <source>
        <dbReference type="Proteomes" id="UP000286931"/>
    </source>
</evidence>
<dbReference type="PIRSF" id="PIRSF002741">
    <property type="entry name" value="MppA"/>
    <property type="match status" value="1"/>
</dbReference>
<dbReference type="EMBL" id="BIFH01000013">
    <property type="protein sequence ID" value="GCD92838.1"/>
    <property type="molecule type" value="Genomic_DNA"/>
</dbReference>